<name>A0AAJ0MBB8_9PEZI</name>
<dbReference type="SMART" id="SM00484">
    <property type="entry name" value="XPGI"/>
    <property type="match status" value="1"/>
</dbReference>
<comment type="similarity">
    <text evidence="3">Belongs to the XPG/RAD2 endonuclease family. EXO1 subfamily.</text>
</comment>
<feature type="region of interest" description="Disordered" evidence="14">
    <location>
        <begin position="714"/>
        <end position="747"/>
    </location>
</feature>
<feature type="compositionally biased region" description="Polar residues" evidence="14">
    <location>
        <begin position="487"/>
        <end position="501"/>
    </location>
</feature>
<dbReference type="GO" id="GO:0006281">
    <property type="term" value="P:DNA repair"/>
    <property type="evidence" value="ECO:0007669"/>
    <property type="project" value="UniProtKB-KW"/>
</dbReference>
<dbReference type="SMART" id="SM00279">
    <property type="entry name" value="HhH2"/>
    <property type="match status" value="1"/>
</dbReference>
<dbReference type="FunFam" id="3.40.50.1010:FF:000002">
    <property type="entry name" value="Exonuclease 1, putative"/>
    <property type="match status" value="1"/>
</dbReference>
<dbReference type="InterPro" id="IPR044752">
    <property type="entry name" value="PIN-like_EXO1"/>
</dbReference>
<keyword evidence="11" id="KW-0238">DNA-binding</keyword>
<dbReference type="GO" id="GO:0005634">
    <property type="term" value="C:nucleus"/>
    <property type="evidence" value="ECO:0007669"/>
    <property type="project" value="UniProtKB-SubCell"/>
</dbReference>
<dbReference type="Gene3D" id="1.10.150.20">
    <property type="entry name" value="5' to 3' exonuclease, C-terminal subdomain"/>
    <property type="match status" value="1"/>
</dbReference>
<gene>
    <name evidence="17" type="ORF">B0T25DRAFT_460063</name>
</gene>
<dbReference type="PANTHER" id="PTHR11081">
    <property type="entry name" value="FLAP ENDONUCLEASE FAMILY MEMBER"/>
    <property type="match status" value="1"/>
</dbReference>
<dbReference type="Proteomes" id="UP001275084">
    <property type="component" value="Unassembled WGS sequence"/>
</dbReference>
<dbReference type="GO" id="GO:0003677">
    <property type="term" value="F:DNA binding"/>
    <property type="evidence" value="ECO:0007669"/>
    <property type="project" value="UniProtKB-KW"/>
</dbReference>
<dbReference type="PRINTS" id="PR00853">
    <property type="entry name" value="XPGRADSUPER"/>
</dbReference>
<feature type="non-terminal residue" evidence="17">
    <location>
        <position position="1"/>
    </location>
</feature>
<dbReference type="EMBL" id="JAUIQD010000006">
    <property type="protein sequence ID" value="KAK3346699.1"/>
    <property type="molecule type" value="Genomic_DNA"/>
</dbReference>
<evidence type="ECO:0008006" key="19">
    <source>
        <dbReference type="Google" id="ProtNLM"/>
    </source>
</evidence>
<keyword evidence="4" id="KW-0540">Nuclease</keyword>
<evidence type="ECO:0000256" key="13">
    <source>
        <dbReference type="ARBA" id="ARBA00023242"/>
    </source>
</evidence>
<dbReference type="Pfam" id="PF00867">
    <property type="entry name" value="XPG_I"/>
    <property type="match status" value="1"/>
</dbReference>
<dbReference type="SUPFAM" id="SSF88723">
    <property type="entry name" value="PIN domain-like"/>
    <property type="match status" value="1"/>
</dbReference>
<dbReference type="InterPro" id="IPR006086">
    <property type="entry name" value="XPG-I_dom"/>
</dbReference>
<accession>A0AAJ0MBB8</accession>
<evidence type="ECO:0000256" key="5">
    <source>
        <dbReference type="ARBA" id="ARBA00022723"/>
    </source>
</evidence>
<feature type="region of interest" description="Disordered" evidence="14">
    <location>
        <begin position="578"/>
        <end position="697"/>
    </location>
</feature>
<dbReference type="InterPro" id="IPR029060">
    <property type="entry name" value="PIN-like_dom_sf"/>
</dbReference>
<keyword evidence="8" id="KW-0269">Exonuclease</keyword>
<sequence length="755" mass="83870">AGLLPLLKSIQRPVDLKKYAGETLGIDGYGWLHRGAIACAVDLAQCKPTRVYVHYIMHRVRLFKHFGVTPYFVFDGDYLPSKAETEASREKRREASKAAGLGLLKAGKPSQAYSELQKAIDVTPEMARHVIEELKKENVPYVVAPYEADAQLVYLERQGLISGIVSEDSDLLVFGAKRLLTKMDKHGQCIEINRKDFCAVREISLTSWTDTEFRQMAILGGCDYLDSLESVGLKTAYRLIRKYKTPERAIKALQFEGKHHIPDDYLTRFKQAELTFLYHRVFCPKKRENVLLTEPDASVDIAKMPFIGRAVKPEVARAIAAGDVNPITRKTIIVPPSPTKRRISQVHARVSAPVNFGNKPLGKPINEYFRDRRIPLGEMDPNCFAVDPGRGNATAPSAPRPIVFPLPRPYLEESAVATDPARPYTSRNLRRQTVNISELIGLGDLDSNSSSRRHSAGPTVQVYQDSSSSTRPPKKARLCEDLPTEEAVSQNPEKSKFFTSSKPKRRAAKPTDQFLMSDDSIEEAFRTLPSFDTWPPPKVRRSSAEVQIFEEALAKKEEEYILPIQEIAKDAEVVSGDNVEVPASSPREEPVSRTPLSTRLQKFSYKRPAATRIVHGLPTPSSSSERPFLQRAASSGSEMPFSSRATPPSHRATSMLTPLQRIGAQALQRERSRPTPPSSRGPQSSGESKHFAVHPCNPSLIPLPKVDLAEVEALNNSVGSEDQIIPESDGENDAEGMEEVGSPTRSLNLSRFVYA</sequence>
<dbReference type="SUPFAM" id="SSF47807">
    <property type="entry name" value="5' to 3' exonuclease, C-terminal subdomain"/>
    <property type="match status" value="1"/>
</dbReference>
<feature type="domain" description="XPG-I" evidence="15">
    <location>
        <begin position="135"/>
        <end position="205"/>
    </location>
</feature>
<feature type="region of interest" description="Disordered" evidence="14">
    <location>
        <begin position="442"/>
        <end position="508"/>
    </location>
</feature>
<dbReference type="Pfam" id="PF00752">
    <property type="entry name" value="XPG_N"/>
    <property type="match status" value="1"/>
</dbReference>
<evidence type="ECO:0000256" key="7">
    <source>
        <dbReference type="ARBA" id="ARBA00022801"/>
    </source>
</evidence>
<dbReference type="InterPro" id="IPR019974">
    <property type="entry name" value="XPG_CS"/>
</dbReference>
<evidence type="ECO:0000256" key="8">
    <source>
        <dbReference type="ARBA" id="ARBA00022839"/>
    </source>
</evidence>
<dbReference type="GO" id="GO:0035312">
    <property type="term" value="F:5'-3' DNA exonuclease activity"/>
    <property type="evidence" value="ECO:0007669"/>
    <property type="project" value="InterPro"/>
</dbReference>
<feature type="compositionally biased region" description="Acidic residues" evidence="14">
    <location>
        <begin position="728"/>
        <end position="738"/>
    </location>
</feature>
<evidence type="ECO:0000256" key="6">
    <source>
        <dbReference type="ARBA" id="ARBA00022763"/>
    </source>
</evidence>
<keyword evidence="5" id="KW-0479">Metal-binding</keyword>
<evidence type="ECO:0000256" key="11">
    <source>
        <dbReference type="ARBA" id="ARBA00023125"/>
    </source>
</evidence>
<dbReference type="InterPro" id="IPR006084">
    <property type="entry name" value="XPG/Rad2"/>
</dbReference>
<dbReference type="PANTHER" id="PTHR11081:SF65">
    <property type="entry name" value="DNA DAMAGE-INDUCIBLE PROTEIN DIN7-RELATED"/>
    <property type="match status" value="1"/>
</dbReference>
<evidence type="ECO:0000256" key="3">
    <source>
        <dbReference type="ARBA" id="ARBA00010563"/>
    </source>
</evidence>
<evidence type="ECO:0000313" key="18">
    <source>
        <dbReference type="Proteomes" id="UP001275084"/>
    </source>
</evidence>
<evidence type="ECO:0000256" key="10">
    <source>
        <dbReference type="ARBA" id="ARBA00022881"/>
    </source>
</evidence>
<evidence type="ECO:0000256" key="4">
    <source>
        <dbReference type="ARBA" id="ARBA00022722"/>
    </source>
</evidence>
<reference evidence="17" key="1">
    <citation type="journal article" date="2023" name="Mol. Phylogenet. Evol.">
        <title>Genome-scale phylogeny and comparative genomics of the fungal order Sordariales.</title>
        <authorList>
            <person name="Hensen N."/>
            <person name="Bonometti L."/>
            <person name="Westerberg I."/>
            <person name="Brannstrom I.O."/>
            <person name="Guillou S."/>
            <person name="Cros-Aarteil S."/>
            <person name="Calhoun S."/>
            <person name="Haridas S."/>
            <person name="Kuo A."/>
            <person name="Mondo S."/>
            <person name="Pangilinan J."/>
            <person name="Riley R."/>
            <person name="LaButti K."/>
            <person name="Andreopoulos B."/>
            <person name="Lipzen A."/>
            <person name="Chen C."/>
            <person name="Yan M."/>
            <person name="Daum C."/>
            <person name="Ng V."/>
            <person name="Clum A."/>
            <person name="Steindorff A."/>
            <person name="Ohm R.A."/>
            <person name="Martin F."/>
            <person name="Silar P."/>
            <person name="Natvig D.O."/>
            <person name="Lalanne C."/>
            <person name="Gautier V."/>
            <person name="Ament-Velasquez S.L."/>
            <person name="Kruys A."/>
            <person name="Hutchinson M.I."/>
            <person name="Powell A.J."/>
            <person name="Barry K."/>
            <person name="Miller A.N."/>
            <person name="Grigoriev I.V."/>
            <person name="Debuchy R."/>
            <person name="Gladieux P."/>
            <person name="Hiltunen Thoren M."/>
            <person name="Johannesson H."/>
        </authorList>
    </citation>
    <scope>NUCLEOTIDE SEQUENCE</scope>
    <source>
        <strain evidence="17">CBS 955.72</strain>
    </source>
</reference>
<dbReference type="Gene3D" id="3.40.50.1010">
    <property type="entry name" value="5'-nuclease"/>
    <property type="match status" value="1"/>
</dbReference>
<dbReference type="FunFam" id="1.10.150.20:FF:000011">
    <property type="entry name" value="exonuclease 1"/>
    <property type="match status" value="1"/>
</dbReference>
<comment type="caution">
    <text evidence="17">The sequence shown here is derived from an EMBL/GenBank/DDBJ whole genome shotgun (WGS) entry which is preliminary data.</text>
</comment>
<comment type="subcellular location">
    <subcellularLocation>
        <location evidence="2">Nucleus</location>
    </subcellularLocation>
</comment>
<dbReference type="InterPro" id="IPR037315">
    <property type="entry name" value="EXO1_H3TH"/>
</dbReference>
<evidence type="ECO:0000259" key="16">
    <source>
        <dbReference type="SMART" id="SM00485"/>
    </source>
</evidence>
<proteinExistence type="inferred from homology"/>
<dbReference type="InterPro" id="IPR008918">
    <property type="entry name" value="HhH2"/>
</dbReference>
<dbReference type="GO" id="GO:0046872">
    <property type="term" value="F:metal ion binding"/>
    <property type="evidence" value="ECO:0007669"/>
    <property type="project" value="UniProtKB-KW"/>
</dbReference>
<organism evidence="17 18">
    <name type="scientific">Lasiosphaeria hispida</name>
    <dbReference type="NCBI Taxonomy" id="260671"/>
    <lineage>
        <taxon>Eukaryota</taxon>
        <taxon>Fungi</taxon>
        <taxon>Dikarya</taxon>
        <taxon>Ascomycota</taxon>
        <taxon>Pezizomycotina</taxon>
        <taxon>Sordariomycetes</taxon>
        <taxon>Sordariomycetidae</taxon>
        <taxon>Sordariales</taxon>
        <taxon>Lasiosphaeriaceae</taxon>
        <taxon>Lasiosphaeria</taxon>
    </lineage>
</organism>
<feature type="compositionally biased region" description="Polar residues" evidence="14">
    <location>
        <begin position="461"/>
        <end position="471"/>
    </location>
</feature>
<evidence type="ECO:0000256" key="14">
    <source>
        <dbReference type="SAM" id="MobiDB-lite"/>
    </source>
</evidence>
<protein>
    <recommendedName>
        <fullName evidence="19">Exonuclease 1</fullName>
    </recommendedName>
</protein>
<keyword evidence="6" id="KW-0227">DNA damage</keyword>
<feature type="compositionally biased region" description="Polar residues" evidence="14">
    <location>
        <begin position="643"/>
        <end position="657"/>
    </location>
</feature>
<keyword evidence="7" id="KW-0378">Hydrolase</keyword>
<dbReference type="AlphaFoldDB" id="A0AAJ0MBB8"/>
<dbReference type="SMART" id="SM00485">
    <property type="entry name" value="XPGN"/>
    <property type="match status" value="1"/>
</dbReference>
<keyword evidence="10" id="KW-0267">Excision nuclease</keyword>
<comment type="cofactor">
    <cofactor evidence="1">
        <name>Mg(2+)</name>
        <dbReference type="ChEBI" id="CHEBI:18420"/>
    </cofactor>
</comment>
<dbReference type="InterPro" id="IPR036279">
    <property type="entry name" value="5-3_exonuclease_C_sf"/>
</dbReference>
<keyword evidence="9" id="KW-0460">Magnesium</keyword>
<feature type="domain" description="XPG N-terminal" evidence="16">
    <location>
        <begin position="2"/>
        <end position="96"/>
    </location>
</feature>
<keyword evidence="12" id="KW-0234">DNA repair</keyword>
<dbReference type="CDD" id="cd09908">
    <property type="entry name" value="H3TH_EXO1"/>
    <property type="match status" value="1"/>
</dbReference>
<evidence type="ECO:0000256" key="1">
    <source>
        <dbReference type="ARBA" id="ARBA00001946"/>
    </source>
</evidence>
<dbReference type="CDD" id="cd09857">
    <property type="entry name" value="PIN_EXO1"/>
    <property type="match status" value="1"/>
</dbReference>
<evidence type="ECO:0000256" key="2">
    <source>
        <dbReference type="ARBA" id="ARBA00004123"/>
    </source>
</evidence>
<keyword evidence="18" id="KW-1185">Reference proteome</keyword>
<dbReference type="InterPro" id="IPR006085">
    <property type="entry name" value="XPG_DNA_repair_N"/>
</dbReference>
<evidence type="ECO:0000256" key="12">
    <source>
        <dbReference type="ARBA" id="ARBA00023204"/>
    </source>
</evidence>
<evidence type="ECO:0000256" key="9">
    <source>
        <dbReference type="ARBA" id="ARBA00022842"/>
    </source>
</evidence>
<evidence type="ECO:0000313" key="17">
    <source>
        <dbReference type="EMBL" id="KAK3346699.1"/>
    </source>
</evidence>
<evidence type="ECO:0000259" key="15">
    <source>
        <dbReference type="SMART" id="SM00484"/>
    </source>
</evidence>
<dbReference type="GO" id="GO:0017108">
    <property type="term" value="F:5'-flap endonuclease activity"/>
    <property type="evidence" value="ECO:0007669"/>
    <property type="project" value="TreeGrafter"/>
</dbReference>
<reference evidence="17" key="2">
    <citation type="submission" date="2023-06" db="EMBL/GenBank/DDBJ databases">
        <authorList>
            <consortium name="Lawrence Berkeley National Laboratory"/>
            <person name="Haridas S."/>
            <person name="Hensen N."/>
            <person name="Bonometti L."/>
            <person name="Westerberg I."/>
            <person name="Brannstrom I.O."/>
            <person name="Guillou S."/>
            <person name="Cros-Aarteil S."/>
            <person name="Calhoun S."/>
            <person name="Kuo A."/>
            <person name="Mondo S."/>
            <person name="Pangilinan J."/>
            <person name="Riley R."/>
            <person name="Labutti K."/>
            <person name="Andreopoulos B."/>
            <person name="Lipzen A."/>
            <person name="Chen C."/>
            <person name="Yanf M."/>
            <person name="Daum C."/>
            <person name="Ng V."/>
            <person name="Clum A."/>
            <person name="Steindorff A."/>
            <person name="Ohm R."/>
            <person name="Martin F."/>
            <person name="Silar P."/>
            <person name="Natvig D."/>
            <person name="Lalanne C."/>
            <person name="Gautier V."/>
            <person name="Ament-Velasquez S.L."/>
            <person name="Kruys A."/>
            <person name="Hutchinson M.I."/>
            <person name="Powell A.J."/>
            <person name="Barry K."/>
            <person name="Miller A.N."/>
            <person name="Grigoriev I.V."/>
            <person name="Debuchy R."/>
            <person name="Gladieux P."/>
            <person name="Thoren M.H."/>
            <person name="Johannesson H."/>
        </authorList>
    </citation>
    <scope>NUCLEOTIDE SEQUENCE</scope>
    <source>
        <strain evidence="17">CBS 955.72</strain>
    </source>
</reference>
<dbReference type="PROSITE" id="PS00841">
    <property type="entry name" value="XPG_1"/>
    <property type="match status" value="1"/>
</dbReference>
<dbReference type="PROSITE" id="PS00842">
    <property type="entry name" value="XPG_2"/>
    <property type="match status" value="1"/>
</dbReference>
<keyword evidence="13" id="KW-0539">Nucleus</keyword>